<comment type="caution">
    <text evidence="3">The sequence shown here is derived from an EMBL/GenBank/DDBJ whole genome shotgun (WGS) entry which is preliminary data.</text>
</comment>
<dbReference type="RefSeq" id="WP_176866240.1">
    <property type="nucleotide sequence ID" value="NZ_JABXWT010000010.1"/>
</dbReference>
<reference evidence="3 4" key="1">
    <citation type="submission" date="2020-06" db="EMBL/GenBank/DDBJ databases">
        <authorList>
            <person name="Cao W.R."/>
        </authorList>
    </citation>
    <scope>NUCLEOTIDE SEQUENCE [LARGE SCALE GENOMIC DNA]</scope>
    <source>
        <strain evidence="3 4">B1Z28</strain>
    </source>
</reference>
<gene>
    <name evidence="3" type="ORF">HW561_15430</name>
</gene>
<accession>A0ABX2PU10</accession>
<dbReference type="Pfam" id="PF04012">
    <property type="entry name" value="PspA_IM30"/>
    <property type="match status" value="1"/>
</dbReference>
<evidence type="ECO:0000256" key="1">
    <source>
        <dbReference type="ARBA" id="ARBA00043985"/>
    </source>
</evidence>
<dbReference type="EMBL" id="JABXWT010000010">
    <property type="protein sequence ID" value="NVO57185.1"/>
    <property type="molecule type" value="Genomic_DNA"/>
</dbReference>
<keyword evidence="2" id="KW-0175">Coiled coil</keyword>
<feature type="coiled-coil region" evidence="2">
    <location>
        <begin position="26"/>
        <end position="128"/>
    </location>
</feature>
<dbReference type="Proteomes" id="UP000630805">
    <property type="component" value="Unassembled WGS sequence"/>
</dbReference>
<evidence type="ECO:0000313" key="3">
    <source>
        <dbReference type="EMBL" id="NVO57185.1"/>
    </source>
</evidence>
<dbReference type="InterPro" id="IPR007157">
    <property type="entry name" value="PspA_VIPP1"/>
</dbReference>
<evidence type="ECO:0000256" key="2">
    <source>
        <dbReference type="SAM" id="Coils"/>
    </source>
</evidence>
<sequence>MFGTLRTLINGANARAEGSLRDTYSIELIDQKIREADQNLKAAKLTLASLIQKQRNENRQIEGLQSRVDDLMTRARQALADDRQDLVESAAQAVADLENELALRTQTVDRLEARILQLRHSVQAASRRILDLKQGAISARAVKREQSLQKRLNRHLGGDSPIDEAESLIARVMSQDDPFEQSEILREIDAGMDHTNLAARMEEAGYGPKTRATASDVLNRLKAQSDT</sequence>
<protein>
    <submittedName>
        <fullName evidence="3">PspA/IM30 family protein</fullName>
    </submittedName>
</protein>
<organism evidence="3 4">
    <name type="scientific">Ruegeria haliotis</name>
    <dbReference type="NCBI Taxonomy" id="2747601"/>
    <lineage>
        <taxon>Bacteria</taxon>
        <taxon>Pseudomonadati</taxon>
        <taxon>Pseudomonadota</taxon>
        <taxon>Alphaproteobacteria</taxon>
        <taxon>Rhodobacterales</taxon>
        <taxon>Roseobacteraceae</taxon>
        <taxon>Ruegeria</taxon>
    </lineage>
</organism>
<proteinExistence type="inferred from homology"/>
<comment type="similarity">
    <text evidence="1">Belongs to the PspA/Vipp/IM30 family.</text>
</comment>
<evidence type="ECO:0000313" key="4">
    <source>
        <dbReference type="Proteomes" id="UP000630805"/>
    </source>
</evidence>
<name>A0ABX2PU10_9RHOB</name>
<keyword evidence="4" id="KW-1185">Reference proteome</keyword>